<dbReference type="Gene3D" id="1.10.10.10">
    <property type="entry name" value="Winged helix-like DNA-binding domain superfamily/Winged helix DNA-binding domain"/>
    <property type="match status" value="1"/>
</dbReference>
<dbReference type="GO" id="GO:0045893">
    <property type="term" value="P:positive regulation of DNA-templated transcription"/>
    <property type="evidence" value="ECO:0007669"/>
    <property type="project" value="InterPro"/>
</dbReference>
<dbReference type="FunFam" id="1.10.10.10:FF:000018">
    <property type="entry name" value="DNA-binding response regulator ResD"/>
    <property type="match status" value="1"/>
</dbReference>
<dbReference type="RefSeq" id="WP_067855469.1">
    <property type="nucleotide sequence ID" value="NZ_CP011502.1"/>
</dbReference>
<keyword evidence="3" id="KW-0805">Transcription regulation</keyword>
<protein>
    <recommendedName>
        <fullName evidence="6">DNA-binding response regulator MtrA</fullName>
    </recommendedName>
</protein>
<dbReference type="STRING" id="2041.AERYTH_05045"/>
<dbReference type="CDD" id="cd00383">
    <property type="entry name" value="trans_reg_C"/>
    <property type="match status" value="1"/>
</dbReference>
<dbReference type="Pfam" id="PF00486">
    <property type="entry name" value="Trans_reg_C"/>
    <property type="match status" value="1"/>
</dbReference>
<feature type="domain" description="Response regulatory" evidence="9">
    <location>
        <begin position="10"/>
        <end position="123"/>
    </location>
</feature>
<dbReference type="AlphaFoldDB" id="A0A0U4CTG7"/>
<sequence>MSYRRSKRDRVLVVDDDASLAEMLTIVLQAEGLTTSVCRTGDEVMDVFTSFKPDVVLLDLMLPGQDGMKVCRRIRATSGVPIIMLTAKSDTLDVVRGLEAGADDYITKPFKNTELVARVRARLRRNDAVGEPLVFGDIELDPGAHTVSRAGRALDLTPLEFDLLACLLSNPDQVFTREVLLQRVWGYHHPGDTKLVNVHMTRLRSKIEDDAESPQVIRTVRGVGYQAIAPTPLVDEPAP</sequence>
<dbReference type="PROSITE" id="PS51755">
    <property type="entry name" value="OMPR_PHOB"/>
    <property type="match status" value="1"/>
</dbReference>
<evidence type="ECO:0000256" key="3">
    <source>
        <dbReference type="ARBA" id="ARBA00023015"/>
    </source>
</evidence>
<keyword evidence="1 7" id="KW-0597">Phosphoprotein</keyword>
<dbReference type="InterPro" id="IPR016032">
    <property type="entry name" value="Sig_transdc_resp-reg_C-effctor"/>
</dbReference>
<proteinExistence type="predicted"/>
<feature type="modified residue" description="4-aspartylphosphate" evidence="7">
    <location>
        <position position="59"/>
    </location>
</feature>
<dbReference type="SMART" id="SM00448">
    <property type="entry name" value="REC"/>
    <property type="match status" value="1"/>
</dbReference>
<dbReference type="InterPro" id="IPR047673">
    <property type="entry name" value="MtrA_REC"/>
</dbReference>
<gene>
    <name evidence="11" type="ORF">AERYTH_05045</name>
</gene>
<feature type="domain" description="OmpR/PhoB-type" evidence="10">
    <location>
        <begin position="130"/>
        <end position="229"/>
    </location>
</feature>
<dbReference type="InterPro" id="IPR036388">
    <property type="entry name" value="WH-like_DNA-bd_sf"/>
</dbReference>
<dbReference type="NCBIfam" id="NF040689">
    <property type="entry name" value="MtrAB_MtrA"/>
    <property type="match status" value="1"/>
</dbReference>
<dbReference type="SUPFAM" id="SSF52172">
    <property type="entry name" value="CheY-like"/>
    <property type="match status" value="1"/>
</dbReference>
<dbReference type="SMART" id="SM00862">
    <property type="entry name" value="Trans_reg_C"/>
    <property type="match status" value="1"/>
</dbReference>
<dbReference type="Gene3D" id="3.40.50.2300">
    <property type="match status" value="1"/>
</dbReference>
<dbReference type="PROSITE" id="PS50110">
    <property type="entry name" value="RESPONSE_REGULATORY"/>
    <property type="match status" value="1"/>
</dbReference>
<feature type="DNA-binding region" description="OmpR/PhoB-type" evidence="8">
    <location>
        <begin position="130"/>
        <end position="229"/>
    </location>
</feature>
<dbReference type="Proteomes" id="UP000067689">
    <property type="component" value="Chromosome"/>
</dbReference>
<dbReference type="OrthoDB" id="5511894at2"/>
<evidence type="ECO:0000313" key="12">
    <source>
        <dbReference type="Proteomes" id="UP000067689"/>
    </source>
</evidence>
<evidence type="ECO:0000256" key="1">
    <source>
        <dbReference type="ARBA" id="ARBA00022553"/>
    </source>
</evidence>
<dbReference type="InterPro" id="IPR039420">
    <property type="entry name" value="WalR-like"/>
</dbReference>
<evidence type="ECO:0000259" key="10">
    <source>
        <dbReference type="PROSITE" id="PS51755"/>
    </source>
</evidence>
<dbReference type="KEGG" id="aer:AERYTH_05045"/>
<dbReference type="Gene3D" id="6.10.250.690">
    <property type="match status" value="1"/>
</dbReference>
<dbReference type="CDD" id="cd17626">
    <property type="entry name" value="REC_OmpR_MtrA-like"/>
    <property type="match status" value="1"/>
</dbReference>
<evidence type="ECO:0000256" key="8">
    <source>
        <dbReference type="PROSITE-ProRule" id="PRU01091"/>
    </source>
</evidence>
<reference evidence="11 12" key="1">
    <citation type="journal article" date="1991" name="Int. J. Syst. Bacteriol.">
        <title>Description of the erythromycin-producing bacterium Arthrobacter sp. strain NRRL B-3381 as Aeromicrobium erythreum gen. nov., sp. nov.</title>
        <authorList>
            <person name="Miller E.S."/>
            <person name="Woese C.R."/>
            <person name="Brenner S."/>
        </authorList>
    </citation>
    <scope>NUCLEOTIDE SEQUENCE [LARGE SCALE GENOMIC DNA]</scope>
    <source>
        <strain evidence="11 12">AR18</strain>
    </source>
</reference>
<keyword evidence="5" id="KW-0804">Transcription</keyword>
<keyword evidence="4 8" id="KW-0238">DNA-binding</keyword>
<dbReference type="PANTHER" id="PTHR48111:SF21">
    <property type="entry name" value="DNA-BINDING DUAL MASTER TRANSCRIPTIONAL REGULATOR RPAA"/>
    <property type="match status" value="1"/>
</dbReference>
<evidence type="ECO:0000256" key="5">
    <source>
        <dbReference type="ARBA" id="ARBA00023163"/>
    </source>
</evidence>
<dbReference type="InterPro" id="IPR001789">
    <property type="entry name" value="Sig_transdc_resp-reg_receiver"/>
</dbReference>
<keyword evidence="12" id="KW-1185">Reference proteome</keyword>
<dbReference type="GO" id="GO:0005829">
    <property type="term" value="C:cytosol"/>
    <property type="evidence" value="ECO:0007669"/>
    <property type="project" value="TreeGrafter"/>
</dbReference>
<dbReference type="FunFam" id="3.40.50.2300:FF:000001">
    <property type="entry name" value="DNA-binding response regulator PhoB"/>
    <property type="match status" value="1"/>
</dbReference>
<dbReference type="PANTHER" id="PTHR48111">
    <property type="entry name" value="REGULATOR OF RPOS"/>
    <property type="match status" value="1"/>
</dbReference>
<organism evidence="11 12">
    <name type="scientific">Aeromicrobium erythreum</name>
    <dbReference type="NCBI Taxonomy" id="2041"/>
    <lineage>
        <taxon>Bacteria</taxon>
        <taxon>Bacillati</taxon>
        <taxon>Actinomycetota</taxon>
        <taxon>Actinomycetes</taxon>
        <taxon>Propionibacteriales</taxon>
        <taxon>Nocardioidaceae</taxon>
        <taxon>Aeromicrobium</taxon>
    </lineage>
</organism>
<dbReference type="Pfam" id="PF00072">
    <property type="entry name" value="Response_reg"/>
    <property type="match status" value="1"/>
</dbReference>
<dbReference type="InterPro" id="IPR011006">
    <property type="entry name" value="CheY-like_superfamily"/>
</dbReference>
<name>A0A0U4CTG7_9ACTN</name>
<evidence type="ECO:0000256" key="2">
    <source>
        <dbReference type="ARBA" id="ARBA00023012"/>
    </source>
</evidence>
<evidence type="ECO:0000313" key="11">
    <source>
        <dbReference type="EMBL" id="ALX04109.1"/>
    </source>
</evidence>
<dbReference type="GO" id="GO:0000976">
    <property type="term" value="F:transcription cis-regulatory region binding"/>
    <property type="evidence" value="ECO:0007669"/>
    <property type="project" value="InterPro"/>
</dbReference>
<dbReference type="GO" id="GO:0000156">
    <property type="term" value="F:phosphorelay response regulator activity"/>
    <property type="evidence" value="ECO:0007669"/>
    <property type="project" value="InterPro"/>
</dbReference>
<dbReference type="GO" id="GO:0032993">
    <property type="term" value="C:protein-DNA complex"/>
    <property type="evidence" value="ECO:0007669"/>
    <property type="project" value="TreeGrafter"/>
</dbReference>
<dbReference type="PATRIC" id="fig|2041.4.peg.1046"/>
<dbReference type="SUPFAM" id="SSF46894">
    <property type="entry name" value="C-terminal effector domain of the bipartite response regulators"/>
    <property type="match status" value="1"/>
</dbReference>
<keyword evidence="2" id="KW-0902">Two-component regulatory system</keyword>
<evidence type="ECO:0000256" key="4">
    <source>
        <dbReference type="ARBA" id="ARBA00023125"/>
    </source>
</evidence>
<dbReference type="EMBL" id="CP011502">
    <property type="protein sequence ID" value="ALX04109.1"/>
    <property type="molecule type" value="Genomic_DNA"/>
</dbReference>
<dbReference type="InterPro" id="IPR047671">
    <property type="entry name" value="MtrAB_MtrA"/>
</dbReference>
<evidence type="ECO:0000256" key="6">
    <source>
        <dbReference type="ARBA" id="ARBA00035142"/>
    </source>
</evidence>
<evidence type="ECO:0000256" key="7">
    <source>
        <dbReference type="PROSITE-ProRule" id="PRU00169"/>
    </source>
</evidence>
<evidence type="ECO:0000259" key="9">
    <source>
        <dbReference type="PROSITE" id="PS50110"/>
    </source>
</evidence>
<dbReference type="InterPro" id="IPR001867">
    <property type="entry name" value="OmpR/PhoB-type_DNA-bd"/>
</dbReference>
<accession>A0A0U4CTG7</accession>